<dbReference type="PROSITE" id="PS51257">
    <property type="entry name" value="PROKAR_LIPOPROTEIN"/>
    <property type="match status" value="1"/>
</dbReference>
<evidence type="ECO:0000256" key="1">
    <source>
        <dbReference type="SAM" id="SignalP"/>
    </source>
</evidence>
<organism evidence="2">
    <name type="scientific">Loigolactobacillus rennini</name>
    <dbReference type="NCBI Taxonomy" id="238013"/>
    <lineage>
        <taxon>Bacteria</taxon>
        <taxon>Bacillati</taxon>
        <taxon>Bacillota</taxon>
        <taxon>Bacilli</taxon>
        <taxon>Lactobacillales</taxon>
        <taxon>Lactobacillaceae</taxon>
        <taxon>Loigolactobacillus</taxon>
    </lineage>
</organism>
<feature type="chain" id="PRO_5009678579" description="Lipoprotein" evidence="1">
    <location>
        <begin position="25"/>
        <end position="174"/>
    </location>
</feature>
<keyword evidence="1" id="KW-0732">Signal</keyword>
<feature type="signal peptide" evidence="1">
    <location>
        <begin position="1"/>
        <end position="24"/>
    </location>
</feature>
<proteinExistence type="predicted"/>
<dbReference type="AlphaFoldDB" id="A0A1K2I865"/>
<evidence type="ECO:0000313" key="2">
    <source>
        <dbReference type="EMBL" id="SFZ88439.1"/>
    </source>
</evidence>
<dbReference type="EMBL" id="LT634362">
    <property type="protein sequence ID" value="SFZ88439.1"/>
    <property type="molecule type" value="Genomic_DNA"/>
</dbReference>
<gene>
    <name evidence="2" type="ORF">LREN565_1552</name>
</gene>
<protein>
    <recommendedName>
        <fullName evidence="3">Lipoprotein</fullName>
    </recommendedName>
</protein>
<reference evidence="2" key="1">
    <citation type="submission" date="2016-11" db="EMBL/GenBank/DDBJ databases">
        <authorList>
            <person name="Jaros S."/>
            <person name="Januszkiewicz K."/>
            <person name="Wedrychowicz H."/>
        </authorList>
    </citation>
    <scope>NUCLEOTIDE SEQUENCE</scope>
    <source>
        <strain evidence="2">ACA-DC 565</strain>
    </source>
</reference>
<sequence>MKKASCLSLLVCVLGLLGACTAPGAKQENATTTNSQVKQQSQAQSANSISGRSLLTNNGKESRRLLPATWQFDEFAITAISGELDDKQQLELEINWRNGTQDPRRFSDVAEVTVYQANQKLPLIERDDDFADTVRPQRSEDFELNFRLNNQKQALKIVITPQQGKARTLMVDLQ</sequence>
<name>A0A1K2I865_9LACO</name>
<evidence type="ECO:0008006" key="3">
    <source>
        <dbReference type="Google" id="ProtNLM"/>
    </source>
</evidence>
<accession>A0A1K2I865</accession>